<gene>
    <name evidence="1" type="ORF">GXM_05354</name>
</gene>
<keyword evidence="2" id="KW-1185">Reference proteome</keyword>
<dbReference type="EMBL" id="CP045226">
    <property type="protein sequence ID" value="QFS47862.1"/>
    <property type="molecule type" value="Genomic_DNA"/>
</dbReference>
<dbReference type="KEGG" id="nsh:GXM_05354"/>
<sequence>MVNEFKEGAGEALKDAIKDTVGFHSRQLKLVLQLMSIFYSFAIAHYD</sequence>
<proteinExistence type="predicted"/>
<reference evidence="1 2" key="1">
    <citation type="submission" date="2019-10" db="EMBL/GenBank/DDBJ databases">
        <title>Genomic and transcriptomic insights into the perfect genentic adaptation of a filamentous nitrogen-fixing cyanobacterium to rice fields.</title>
        <authorList>
            <person name="Chen Z."/>
        </authorList>
    </citation>
    <scope>NUCLEOTIDE SEQUENCE [LARGE SCALE GENOMIC DNA]</scope>
    <source>
        <strain evidence="1">CCNUC1</strain>
    </source>
</reference>
<organism evidence="1 2">
    <name type="scientific">Nostoc sphaeroides CCNUC1</name>
    <dbReference type="NCBI Taxonomy" id="2653204"/>
    <lineage>
        <taxon>Bacteria</taxon>
        <taxon>Bacillati</taxon>
        <taxon>Cyanobacteriota</taxon>
        <taxon>Cyanophyceae</taxon>
        <taxon>Nostocales</taxon>
        <taxon>Nostocaceae</taxon>
        <taxon>Nostoc</taxon>
    </lineage>
</organism>
<accession>A0A5P8W5I1</accession>
<dbReference type="Proteomes" id="UP000326678">
    <property type="component" value="Chromosome Gxm1"/>
</dbReference>
<protein>
    <submittedName>
        <fullName evidence="1">Uncharacterized protein</fullName>
    </submittedName>
</protein>
<evidence type="ECO:0000313" key="1">
    <source>
        <dbReference type="EMBL" id="QFS47862.1"/>
    </source>
</evidence>
<dbReference type="AlphaFoldDB" id="A0A5P8W5I1"/>
<name>A0A5P8W5I1_9NOSO</name>
<evidence type="ECO:0000313" key="2">
    <source>
        <dbReference type="Proteomes" id="UP000326678"/>
    </source>
</evidence>